<feature type="region of interest" description="Disordered" evidence="1">
    <location>
        <begin position="1"/>
        <end position="29"/>
    </location>
</feature>
<proteinExistence type="predicted"/>
<name>A0AAE9THG6_PAEPO</name>
<accession>A0AAE9THG6</accession>
<reference evidence="2" key="1">
    <citation type="submission" date="2022-11" db="EMBL/GenBank/DDBJ databases">
        <authorList>
            <person name="Vasilchenko N.G."/>
            <person name="Prazdnova E.V."/>
            <person name="Gorovtsov A.V."/>
            <person name="Chistyakov V.A."/>
            <person name="Pak M.L."/>
        </authorList>
    </citation>
    <scope>NUCLEOTIDE SEQUENCE</scope>
    <source>
        <strain evidence="2">R 4.5</strain>
    </source>
</reference>
<feature type="compositionally biased region" description="Polar residues" evidence="1">
    <location>
        <begin position="18"/>
        <end position="29"/>
    </location>
</feature>
<protein>
    <submittedName>
        <fullName evidence="2">Uncharacterized protein</fullName>
    </submittedName>
</protein>
<evidence type="ECO:0000313" key="2">
    <source>
        <dbReference type="EMBL" id="UZP76270.1"/>
    </source>
</evidence>
<dbReference type="EMBL" id="CP097770">
    <property type="protein sequence ID" value="UZP76270.1"/>
    <property type="molecule type" value="Genomic_DNA"/>
</dbReference>
<evidence type="ECO:0000256" key="1">
    <source>
        <dbReference type="SAM" id="MobiDB-lite"/>
    </source>
</evidence>
<organism evidence="2">
    <name type="scientific">Paenibacillus polymyxa</name>
    <name type="common">Bacillus polymyxa</name>
    <dbReference type="NCBI Taxonomy" id="1406"/>
    <lineage>
        <taxon>Bacteria</taxon>
        <taxon>Bacillati</taxon>
        <taxon>Bacillota</taxon>
        <taxon>Bacilli</taxon>
        <taxon>Bacillales</taxon>
        <taxon>Paenibacillaceae</taxon>
        <taxon>Paenibacillus</taxon>
    </lineage>
</organism>
<dbReference type="AlphaFoldDB" id="A0AAE9THG6"/>
<sequence>MSAWQDQTEHEQMEQIRRTVQNKKMPQVSYTDDIMKRLGEMDGGAGS</sequence>
<feature type="compositionally biased region" description="Basic and acidic residues" evidence="1">
    <location>
        <begin position="7"/>
        <end position="17"/>
    </location>
</feature>
<gene>
    <name evidence="2" type="ORF">MF626_07085</name>
</gene>